<evidence type="ECO:0000256" key="3">
    <source>
        <dbReference type="ARBA" id="ARBA00022679"/>
    </source>
</evidence>
<dbReference type="EMBL" id="HBHQ01007749">
    <property type="protein sequence ID" value="CAD9813363.1"/>
    <property type="molecule type" value="Transcribed_RNA"/>
</dbReference>
<evidence type="ECO:0000313" key="8">
    <source>
        <dbReference type="EMBL" id="CAD9813363.1"/>
    </source>
</evidence>
<keyword evidence="4" id="KW-0012">Acyltransferase</keyword>
<evidence type="ECO:0000259" key="7">
    <source>
        <dbReference type="Pfam" id="PF04377"/>
    </source>
</evidence>
<dbReference type="InterPro" id="IPR007472">
    <property type="entry name" value="N-end_Aminoacyl_Trfase_C"/>
</dbReference>
<dbReference type="AlphaFoldDB" id="A0A7S2UA06"/>
<dbReference type="EC" id="2.3.2.8" evidence="2"/>
<organism evidence="8">
    <name type="scientific">Attheya septentrionalis</name>
    <dbReference type="NCBI Taxonomy" id="420275"/>
    <lineage>
        <taxon>Eukaryota</taxon>
        <taxon>Sar</taxon>
        <taxon>Stramenopiles</taxon>
        <taxon>Ochrophyta</taxon>
        <taxon>Bacillariophyta</taxon>
        <taxon>Coscinodiscophyceae</taxon>
        <taxon>Chaetocerotophycidae</taxon>
        <taxon>Chaetocerotales</taxon>
        <taxon>Attheyaceae</taxon>
        <taxon>Attheya</taxon>
    </lineage>
</organism>
<comment type="similarity">
    <text evidence="1">Belongs to the R-transferase family.</text>
</comment>
<feature type="compositionally biased region" description="Polar residues" evidence="5">
    <location>
        <begin position="519"/>
        <end position="529"/>
    </location>
</feature>
<feature type="region of interest" description="Disordered" evidence="5">
    <location>
        <begin position="118"/>
        <end position="152"/>
    </location>
</feature>
<dbReference type="GO" id="GO:0004057">
    <property type="term" value="F:arginyl-tRNA--protein transferase activity"/>
    <property type="evidence" value="ECO:0007669"/>
    <property type="project" value="UniProtKB-EC"/>
</dbReference>
<dbReference type="PANTHER" id="PTHR21367:SF1">
    <property type="entry name" value="ARGINYL-TRNA--PROTEIN TRANSFERASE 1"/>
    <property type="match status" value="1"/>
</dbReference>
<dbReference type="Pfam" id="PF04377">
    <property type="entry name" value="ATE_C"/>
    <property type="match status" value="1"/>
</dbReference>
<evidence type="ECO:0000256" key="5">
    <source>
        <dbReference type="SAM" id="MobiDB-lite"/>
    </source>
</evidence>
<feature type="region of interest" description="Disordered" evidence="5">
    <location>
        <begin position="449"/>
        <end position="480"/>
    </location>
</feature>
<accession>A0A7S2UA06</accession>
<dbReference type="Pfam" id="PF04376">
    <property type="entry name" value="ATE_N"/>
    <property type="match status" value="1"/>
</dbReference>
<reference evidence="8" key="1">
    <citation type="submission" date="2021-01" db="EMBL/GenBank/DDBJ databases">
        <authorList>
            <person name="Corre E."/>
            <person name="Pelletier E."/>
            <person name="Niang G."/>
            <person name="Scheremetjew M."/>
            <person name="Finn R."/>
            <person name="Kale V."/>
            <person name="Holt S."/>
            <person name="Cochrane G."/>
            <person name="Meng A."/>
            <person name="Brown T."/>
            <person name="Cohen L."/>
        </authorList>
    </citation>
    <scope>NUCLEOTIDE SEQUENCE</scope>
    <source>
        <strain evidence="8">CCMP2084</strain>
    </source>
</reference>
<protein>
    <recommendedName>
        <fullName evidence="2">arginyltransferase</fullName>
        <ecNumber evidence="2">2.3.2.8</ecNumber>
    </recommendedName>
</protein>
<proteinExistence type="inferred from homology"/>
<feature type="region of interest" description="Disordered" evidence="5">
    <location>
        <begin position="519"/>
        <end position="553"/>
    </location>
</feature>
<gene>
    <name evidence="8" type="ORF">ASEP1449_LOCUS5188</name>
</gene>
<dbReference type="InterPro" id="IPR030700">
    <property type="entry name" value="N-end_Aminoacyl_Trfase"/>
</dbReference>
<feature type="region of interest" description="Disordered" evidence="5">
    <location>
        <begin position="299"/>
        <end position="388"/>
    </location>
</feature>
<dbReference type="GO" id="GO:0005737">
    <property type="term" value="C:cytoplasm"/>
    <property type="evidence" value="ECO:0007669"/>
    <property type="project" value="TreeGrafter"/>
</dbReference>
<evidence type="ECO:0000256" key="4">
    <source>
        <dbReference type="ARBA" id="ARBA00023315"/>
    </source>
</evidence>
<evidence type="ECO:0000259" key="6">
    <source>
        <dbReference type="Pfam" id="PF04376"/>
    </source>
</evidence>
<dbReference type="PANTHER" id="PTHR21367">
    <property type="entry name" value="ARGININE-TRNA-PROTEIN TRANSFERASE 1"/>
    <property type="match status" value="1"/>
</dbReference>
<keyword evidence="3" id="KW-0808">Transferase</keyword>
<feature type="compositionally biased region" description="Basic and acidic residues" evidence="5">
    <location>
        <begin position="538"/>
        <end position="553"/>
    </location>
</feature>
<evidence type="ECO:0000256" key="2">
    <source>
        <dbReference type="ARBA" id="ARBA00012025"/>
    </source>
</evidence>
<evidence type="ECO:0000256" key="1">
    <source>
        <dbReference type="ARBA" id="ARBA00009991"/>
    </source>
</evidence>
<feature type="domain" description="N-end rule aminoacyl transferase C-terminal" evidence="7">
    <location>
        <begin position="504"/>
        <end position="662"/>
    </location>
</feature>
<name>A0A7S2UA06_9STRA</name>
<feature type="domain" description="N-end aminoacyl transferase N-terminal" evidence="6">
    <location>
        <begin position="34"/>
        <end position="112"/>
    </location>
</feature>
<feature type="compositionally biased region" description="Polar residues" evidence="5">
    <location>
        <begin position="301"/>
        <end position="312"/>
    </location>
</feature>
<dbReference type="InterPro" id="IPR007471">
    <property type="entry name" value="N-end_Aminoacyl_Trfase_N"/>
</dbReference>
<sequence>MTEPPQQEHKEEKQAIVEGDDNVVRLCGFSWSICGYCRGGRSHLVQHDVESSRSYGVLLDKLQVQDYQTLMDRGWRRSGKHLYKPDNLTSCCPALSIRLPVSQFQITKGQRKVWRALHPSPISSHPPPPPSSPKKSHAPLNKTKSPKKGIIDENATKTMAILSEKGVVAWLQYHTAQAVVSWTRNNHITIPNHINLNSSCTYRLRQSQSQSGMQYMLSSSVCAALVGQWRGSGVELDRTALSQHVATSLRKQQTMSDASITNTVSKIESHAKSGHINIWIQLSSSEEIDDVNIPTVELTPPLQSYQTSSSSMGGKKRSASPQEEDEEEITAVVSPGDSKKEKETGASLRETIGNMNVEHSRTTSAPGSSFDKPTSRSQNDDSSAFQKTSKLQKCMESLFRQQRQYSHQKEGNANEEPPYVVTVRSVPAHVSAQDGDVHRLFLKYQNAIHGDEDPLEQQGPNIKSTRKNTSEGPDDEEEDAPFPRHLEAEYEHLEPEQLKKVRTSYSSFYRFLCETPLPSQNLPATNDTTSSSSSSMDFHQHQEEEHGGGQDADCWRVDEDGYDVHIPYGTYHQQYRINGRHLIAVGVVDILPHSLSSVYAFYDPQVSHVLNLGKYTALREIEWVRRAMKFRPSLCYYYLGYYIHSCQKMRYKAEYRPSSLLCPKHNEWVDFEIAKRRLDQDTSLRHYGPLVSDEMEANEEKKDEHLPSMESFIKTMRLDIGSNSTVFLSMLNSHGRNVVDPLVKEFVTEVGRDVSQRCIINLCTS</sequence>
<feature type="compositionally biased region" description="Polar residues" evidence="5">
    <location>
        <begin position="362"/>
        <end position="388"/>
    </location>
</feature>